<feature type="compositionally biased region" description="Low complexity" evidence="1">
    <location>
        <begin position="163"/>
        <end position="178"/>
    </location>
</feature>
<feature type="compositionally biased region" description="Basic residues" evidence="1">
    <location>
        <begin position="207"/>
        <end position="218"/>
    </location>
</feature>
<gene>
    <name evidence="2" type="primary">Dvir\GJ23720</name>
    <name evidence="2" type="ORF">Dvir_GJ23720</name>
</gene>
<dbReference type="Proteomes" id="UP000008792">
    <property type="component" value="Unassembled WGS sequence"/>
</dbReference>
<dbReference type="AlphaFoldDB" id="B4LWT6"/>
<name>B4LWT6_DROVI</name>
<feature type="compositionally biased region" description="Basic and acidic residues" evidence="1">
    <location>
        <begin position="149"/>
        <end position="162"/>
    </location>
</feature>
<evidence type="ECO:0000313" key="2">
    <source>
        <dbReference type="EMBL" id="EDW66657.1"/>
    </source>
</evidence>
<dbReference type="OMA" id="HRSKSTC"/>
<protein>
    <submittedName>
        <fullName evidence="2">Uncharacterized protein</fullName>
    </submittedName>
</protein>
<dbReference type="HOGENOM" id="CLU_944206_0_0_1"/>
<dbReference type="KEGG" id="dvi:6630891"/>
<feature type="compositionally biased region" description="Polar residues" evidence="1">
    <location>
        <begin position="183"/>
        <end position="206"/>
    </location>
</feature>
<feature type="region of interest" description="Disordered" evidence="1">
    <location>
        <begin position="142"/>
        <end position="228"/>
    </location>
</feature>
<dbReference type="OrthoDB" id="7740281at2759"/>
<proteinExistence type="predicted"/>
<sequence length="295" mass="33022">MENNSTVTKLLQVSEEAAPVVQIPIFVGNEMFILTQQDIRRIEDIRHLSYNRLGSHAQISPILNQWNAQPFGNHFNSSTAPATQLSALQGLVPTQIPFPGVDIDMEKTPPRVVANVSKQLSWSKQSKSSSPYPMCYSIGTSTSALPKQNSDDNPHRSPDRKNCSCQTCTNTTSQACNTEPRSHSATIASNTETRPYTTSRASQTGPTKKRRESFKKHRANDSSCSDACSPTQEELCTCGRSLPKPRSRRVRLASPERLRHHRSKSTCSMPQVTVPNELYEELQAQKRQLEKERQQ</sequence>
<dbReference type="STRING" id="7244.B4LWT6"/>
<keyword evidence="3" id="KW-1185">Reference proteome</keyword>
<dbReference type="eggNOG" id="ENOG502TBGK">
    <property type="taxonomic scope" value="Eukaryota"/>
</dbReference>
<evidence type="ECO:0000256" key="1">
    <source>
        <dbReference type="SAM" id="MobiDB-lite"/>
    </source>
</evidence>
<dbReference type="PhylomeDB" id="B4LWT6"/>
<accession>B4LWT6</accession>
<reference evidence="2 3" key="1">
    <citation type="journal article" date="2007" name="Nature">
        <title>Evolution of genes and genomes on the Drosophila phylogeny.</title>
        <authorList>
            <consortium name="Drosophila 12 Genomes Consortium"/>
            <person name="Clark A.G."/>
            <person name="Eisen M.B."/>
            <person name="Smith D.R."/>
            <person name="Bergman C.M."/>
            <person name="Oliver B."/>
            <person name="Markow T.A."/>
            <person name="Kaufman T.C."/>
            <person name="Kellis M."/>
            <person name="Gelbart W."/>
            <person name="Iyer V.N."/>
            <person name="Pollard D.A."/>
            <person name="Sackton T.B."/>
            <person name="Larracuente A.M."/>
            <person name="Singh N.D."/>
            <person name="Abad J.P."/>
            <person name="Abt D.N."/>
            <person name="Adryan B."/>
            <person name="Aguade M."/>
            <person name="Akashi H."/>
            <person name="Anderson W.W."/>
            <person name="Aquadro C.F."/>
            <person name="Ardell D.H."/>
            <person name="Arguello R."/>
            <person name="Artieri C.G."/>
            <person name="Barbash D.A."/>
            <person name="Barker D."/>
            <person name="Barsanti P."/>
            <person name="Batterham P."/>
            <person name="Batzoglou S."/>
            <person name="Begun D."/>
            <person name="Bhutkar A."/>
            <person name="Blanco E."/>
            <person name="Bosak S.A."/>
            <person name="Bradley R.K."/>
            <person name="Brand A.D."/>
            <person name="Brent M.R."/>
            <person name="Brooks A.N."/>
            <person name="Brown R.H."/>
            <person name="Butlin R.K."/>
            <person name="Caggese C."/>
            <person name="Calvi B.R."/>
            <person name="Bernardo de Carvalho A."/>
            <person name="Caspi A."/>
            <person name="Castrezana S."/>
            <person name="Celniker S.E."/>
            <person name="Chang J.L."/>
            <person name="Chapple C."/>
            <person name="Chatterji S."/>
            <person name="Chinwalla A."/>
            <person name="Civetta A."/>
            <person name="Clifton S.W."/>
            <person name="Comeron J.M."/>
            <person name="Costello J.C."/>
            <person name="Coyne J.A."/>
            <person name="Daub J."/>
            <person name="David R.G."/>
            <person name="Delcher A.L."/>
            <person name="Delehaunty K."/>
            <person name="Do C.B."/>
            <person name="Ebling H."/>
            <person name="Edwards K."/>
            <person name="Eickbush T."/>
            <person name="Evans J.D."/>
            <person name="Filipski A."/>
            <person name="Findeiss S."/>
            <person name="Freyhult E."/>
            <person name="Fulton L."/>
            <person name="Fulton R."/>
            <person name="Garcia A.C."/>
            <person name="Gardiner A."/>
            <person name="Garfield D.A."/>
            <person name="Garvin B.E."/>
            <person name="Gibson G."/>
            <person name="Gilbert D."/>
            <person name="Gnerre S."/>
            <person name="Godfrey J."/>
            <person name="Good R."/>
            <person name="Gotea V."/>
            <person name="Gravely B."/>
            <person name="Greenberg A.J."/>
            <person name="Griffiths-Jones S."/>
            <person name="Gross S."/>
            <person name="Guigo R."/>
            <person name="Gustafson E.A."/>
            <person name="Haerty W."/>
            <person name="Hahn M.W."/>
            <person name="Halligan D.L."/>
            <person name="Halpern A.L."/>
            <person name="Halter G.M."/>
            <person name="Han M.V."/>
            <person name="Heger A."/>
            <person name="Hillier L."/>
            <person name="Hinrichs A.S."/>
            <person name="Holmes I."/>
            <person name="Hoskins R.A."/>
            <person name="Hubisz M.J."/>
            <person name="Hultmark D."/>
            <person name="Huntley M.A."/>
            <person name="Jaffe D.B."/>
            <person name="Jagadeeshan S."/>
            <person name="Jeck W.R."/>
            <person name="Johnson J."/>
            <person name="Jones C.D."/>
            <person name="Jordan W.C."/>
            <person name="Karpen G.H."/>
            <person name="Kataoka E."/>
            <person name="Keightley P.D."/>
            <person name="Kheradpour P."/>
            <person name="Kirkness E.F."/>
            <person name="Koerich L.B."/>
            <person name="Kristiansen K."/>
            <person name="Kudrna D."/>
            <person name="Kulathinal R.J."/>
            <person name="Kumar S."/>
            <person name="Kwok R."/>
            <person name="Lander E."/>
            <person name="Langley C.H."/>
            <person name="Lapoint R."/>
            <person name="Lazzaro B.P."/>
            <person name="Lee S.J."/>
            <person name="Levesque L."/>
            <person name="Li R."/>
            <person name="Lin C.F."/>
            <person name="Lin M.F."/>
            <person name="Lindblad-Toh K."/>
            <person name="Llopart A."/>
            <person name="Long M."/>
            <person name="Low L."/>
            <person name="Lozovsky E."/>
            <person name="Lu J."/>
            <person name="Luo M."/>
            <person name="Machado C.A."/>
            <person name="Makalowski W."/>
            <person name="Marzo M."/>
            <person name="Matsuda M."/>
            <person name="Matzkin L."/>
            <person name="McAllister B."/>
            <person name="McBride C.S."/>
            <person name="McKernan B."/>
            <person name="McKernan K."/>
            <person name="Mendez-Lago M."/>
            <person name="Minx P."/>
            <person name="Mollenhauer M.U."/>
            <person name="Montooth K."/>
            <person name="Mount S.M."/>
            <person name="Mu X."/>
            <person name="Myers E."/>
            <person name="Negre B."/>
            <person name="Newfeld S."/>
            <person name="Nielsen R."/>
            <person name="Noor M.A."/>
            <person name="O'Grady P."/>
            <person name="Pachter L."/>
            <person name="Papaceit M."/>
            <person name="Parisi M.J."/>
            <person name="Parisi M."/>
            <person name="Parts L."/>
            <person name="Pedersen J.S."/>
            <person name="Pesole G."/>
            <person name="Phillippy A.M."/>
            <person name="Ponting C.P."/>
            <person name="Pop M."/>
            <person name="Porcelli D."/>
            <person name="Powell J.R."/>
            <person name="Prohaska S."/>
            <person name="Pruitt K."/>
            <person name="Puig M."/>
            <person name="Quesneville H."/>
            <person name="Ram K.R."/>
            <person name="Rand D."/>
            <person name="Rasmussen M.D."/>
            <person name="Reed L.K."/>
            <person name="Reenan R."/>
            <person name="Reily A."/>
            <person name="Remington K.A."/>
            <person name="Rieger T.T."/>
            <person name="Ritchie M.G."/>
            <person name="Robin C."/>
            <person name="Rogers Y.H."/>
            <person name="Rohde C."/>
            <person name="Rozas J."/>
            <person name="Rubenfield M.J."/>
            <person name="Ruiz A."/>
            <person name="Russo S."/>
            <person name="Salzberg S.L."/>
            <person name="Sanchez-Gracia A."/>
            <person name="Saranga D.J."/>
            <person name="Sato H."/>
            <person name="Schaeffer S.W."/>
            <person name="Schatz M.C."/>
            <person name="Schlenke T."/>
            <person name="Schwartz R."/>
            <person name="Segarra C."/>
            <person name="Singh R.S."/>
            <person name="Sirot L."/>
            <person name="Sirota M."/>
            <person name="Sisneros N.B."/>
            <person name="Smith C.D."/>
            <person name="Smith T.F."/>
            <person name="Spieth J."/>
            <person name="Stage D.E."/>
            <person name="Stark A."/>
            <person name="Stephan W."/>
            <person name="Strausberg R.L."/>
            <person name="Strempel S."/>
            <person name="Sturgill D."/>
            <person name="Sutton G."/>
            <person name="Sutton G.G."/>
            <person name="Tao W."/>
            <person name="Teichmann S."/>
            <person name="Tobari Y.N."/>
            <person name="Tomimura Y."/>
            <person name="Tsolas J.M."/>
            <person name="Valente V.L."/>
            <person name="Venter E."/>
            <person name="Venter J.C."/>
            <person name="Vicario S."/>
            <person name="Vieira F.G."/>
            <person name="Vilella A.J."/>
            <person name="Villasante A."/>
            <person name="Walenz B."/>
            <person name="Wang J."/>
            <person name="Wasserman M."/>
            <person name="Watts T."/>
            <person name="Wilson D."/>
            <person name="Wilson R.K."/>
            <person name="Wing R.A."/>
            <person name="Wolfner M.F."/>
            <person name="Wong A."/>
            <person name="Wong G.K."/>
            <person name="Wu C.I."/>
            <person name="Wu G."/>
            <person name="Yamamoto D."/>
            <person name="Yang H.P."/>
            <person name="Yang S.P."/>
            <person name="Yorke J.A."/>
            <person name="Yoshida K."/>
            <person name="Zdobnov E."/>
            <person name="Zhang P."/>
            <person name="Zhang Y."/>
            <person name="Zimin A.V."/>
            <person name="Baldwin J."/>
            <person name="Abdouelleil A."/>
            <person name="Abdulkadir J."/>
            <person name="Abebe A."/>
            <person name="Abera B."/>
            <person name="Abreu J."/>
            <person name="Acer S.C."/>
            <person name="Aftuck L."/>
            <person name="Alexander A."/>
            <person name="An P."/>
            <person name="Anderson E."/>
            <person name="Anderson S."/>
            <person name="Arachi H."/>
            <person name="Azer M."/>
            <person name="Bachantsang P."/>
            <person name="Barry A."/>
            <person name="Bayul T."/>
            <person name="Berlin A."/>
            <person name="Bessette D."/>
            <person name="Bloom T."/>
            <person name="Blye J."/>
            <person name="Boguslavskiy L."/>
            <person name="Bonnet C."/>
            <person name="Boukhgalter B."/>
            <person name="Bourzgui I."/>
            <person name="Brown A."/>
            <person name="Cahill P."/>
            <person name="Channer S."/>
            <person name="Cheshatsang Y."/>
            <person name="Chuda L."/>
            <person name="Citroen M."/>
            <person name="Collymore A."/>
            <person name="Cooke P."/>
            <person name="Costello M."/>
            <person name="D'Aco K."/>
            <person name="Daza R."/>
            <person name="De Haan G."/>
            <person name="DeGray S."/>
            <person name="DeMaso C."/>
            <person name="Dhargay N."/>
            <person name="Dooley K."/>
            <person name="Dooley E."/>
            <person name="Doricent M."/>
            <person name="Dorje P."/>
            <person name="Dorjee K."/>
            <person name="Dupes A."/>
            <person name="Elong R."/>
            <person name="Falk J."/>
            <person name="Farina A."/>
            <person name="Faro S."/>
            <person name="Ferguson D."/>
            <person name="Fisher S."/>
            <person name="Foley C.D."/>
            <person name="Franke A."/>
            <person name="Friedrich D."/>
            <person name="Gadbois L."/>
            <person name="Gearin G."/>
            <person name="Gearin C.R."/>
            <person name="Giannoukos G."/>
            <person name="Goode T."/>
            <person name="Graham J."/>
            <person name="Grandbois E."/>
            <person name="Grewal S."/>
            <person name="Gyaltsen K."/>
            <person name="Hafez N."/>
            <person name="Hagos B."/>
            <person name="Hall J."/>
            <person name="Henson C."/>
            <person name="Hollinger A."/>
            <person name="Honan T."/>
            <person name="Huard M.D."/>
            <person name="Hughes L."/>
            <person name="Hurhula B."/>
            <person name="Husby M.E."/>
            <person name="Kamat A."/>
            <person name="Kanga B."/>
            <person name="Kashin S."/>
            <person name="Khazanovich D."/>
            <person name="Kisner P."/>
            <person name="Lance K."/>
            <person name="Lara M."/>
            <person name="Lee W."/>
            <person name="Lennon N."/>
            <person name="Letendre F."/>
            <person name="LeVine R."/>
            <person name="Lipovsky A."/>
            <person name="Liu X."/>
            <person name="Liu J."/>
            <person name="Liu S."/>
            <person name="Lokyitsang T."/>
            <person name="Lokyitsang Y."/>
            <person name="Lubonja R."/>
            <person name="Lui A."/>
            <person name="MacDonald P."/>
            <person name="Magnisalis V."/>
            <person name="Maru K."/>
            <person name="Matthews C."/>
            <person name="McCusker W."/>
            <person name="McDonough S."/>
            <person name="Mehta T."/>
            <person name="Meldrim J."/>
            <person name="Meneus L."/>
            <person name="Mihai O."/>
            <person name="Mihalev A."/>
            <person name="Mihova T."/>
            <person name="Mittelman R."/>
            <person name="Mlenga V."/>
            <person name="Montmayeur A."/>
            <person name="Mulrain L."/>
            <person name="Navidi A."/>
            <person name="Naylor J."/>
            <person name="Negash T."/>
            <person name="Nguyen T."/>
            <person name="Nguyen N."/>
            <person name="Nicol R."/>
            <person name="Norbu C."/>
            <person name="Norbu N."/>
            <person name="Novod N."/>
            <person name="O'Neill B."/>
            <person name="Osman S."/>
            <person name="Markiewicz E."/>
            <person name="Oyono O.L."/>
            <person name="Patti C."/>
            <person name="Phunkhang P."/>
            <person name="Pierre F."/>
            <person name="Priest M."/>
            <person name="Raghuraman S."/>
            <person name="Rege F."/>
            <person name="Reyes R."/>
            <person name="Rise C."/>
            <person name="Rogov P."/>
            <person name="Ross K."/>
            <person name="Ryan E."/>
            <person name="Settipalli S."/>
            <person name="Shea T."/>
            <person name="Sherpa N."/>
            <person name="Shi L."/>
            <person name="Shih D."/>
            <person name="Sparrow T."/>
            <person name="Spaulding J."/>
            <person name="Stalker J."/>
            <person name="Stange-Thomann N."/>
            <person name="Stavropoulos S."/>
            <person name="Stone C."/>
            <person name="Strader C."/>
            <person name="Tesfaye S."/>
            <person name="Thomson T."/>
            <person name="Thoulutsang Y."/>
            <person name="Thoulutsang D."/>
            <person name="Topham K."/>
            <person name="Topping I."/>
            <person name="Tsamla T."/>
            <person name="Vassiliev H."/>
            <person name="Vo A."/>
            <person name="Wangchuk T."/>
            <person name="Wangdi T."/>
            <person name="Weiand M."/>
            <person name="Wilkinson J."/>
            <person name="Wilson A."/>
            <person name="Yadav S."/>
            <person name="Young G."/>
            <person name="Yu Q."/>
            <person name="Zembek L."/>
            <person name="Zhong D."/>
            <person name="Zimmer A."/>
            <person name="Zwirko Z."/>
            <person name="Jaffe D.B."/>
            <person name="Alvarez P."/>
            <person name="Brockman W."/>
            <person name="Butler J."/>
            <person name="Chin C."/>
            <person name="Gnerre S."/>
            <person name="Grabherr M."/>
            <person name="Kleber M."/>
            <person name="Mauceli E."/>
            <person name="MacCallum I."/>
        </authorList>
    </citation>
    <scope>NUCLEOTIDE SEQUENCE [LARGE SCALE GENOMIC DNA]</scope>
    <source>
        <strain evidence="3">Tucson 15010-1051.87</strain>
    </source>
</reference>
<organism evidence="2 3">
    <name type="scientific">Drosophila virilis</name>
    <name type="common">Fruit fly</name>
    <dbReference type="NCBI Taxonomy" id="7244"/>
    <lineage>
        <taxon>Eukaryota</taxon>
        <taxon>Metazoa</taxon>
        <taxon>Ecdysozoa</taxon>
        <taxon>Arthropoda</taxon>
        <taxon>Hexapoda</taxon>
        <taxon>Insecta</taxon>
        <taxon>Pterygota</taxon>
        <taxon>Neoptera</taxon>
        <taxon>Endopterygota</taxon>
        <taxon>Diptera</taxon>
        <taxon>Brachycera</taxon>
        <taxon>Muscomorpha</taxon>
        <taxon>Ephydroidea</taxon>
        <taxon>Drosophilidae</taxon>
        <taxon>Drosophila</taxon>
    </lineage>
</organism>
<dbReference type="EMBL" id="CH940650">
    <property type="protein sequence ID" value="EDW66657.1"/>
    <property type="molecule type" value="Genomic_DNA"/>
</dbReference>
<dbReference type="InParanoid" id="B4LWT6"/>
<evidence type="ECO:0000313" key="3">
    <source>
        <dbReference type="Proteomes" id="UP000008792"/>
    </source>
</evidence>